<dbReference type="PANTHER" id="PTHR13800:SF41">
    <property type="entry name" value="PROTEIN CED-11"/>
    <property type="match status" value="1"/>
</dbReference>
<keyword evidence="2" id="KW-0813">Transport</keyword>
<dbReference type="InterPro" id="IPR057366">
    <property type="entry name" value="TRPM-like"/>
</dbReference>
<dbReference type="AlphaFoldDB" id="A0A814R5R7"/>
<comment type="caution">
    <text evidence="12">The sequence shown here is derived from an EMBL/GenBank/DDBJ whole genome shotgun (WGS) entry which is preliminary data.</text>
</comment>
<feature type="domain" description="TRPM SLOG" evidence="9">
    <location>
        <begin position="64"/>
        <end position="253"/>
    </location>
</feature>
<evidence type="ECO:0000313" key="14">
    <source>
        <dbReference type="EMBL" id="CAF3890993.1"/>
    </source>
</evidence>
<evidence type="ECO:0000313" key="15">
    <source>
        <dbReference type="Proteomes" id="UP000663829"/>
    </source>
</evidence>
<dbReference type="EMBL" id="CAJNOQ010006210">
    <property type="protein sequence ID" value="CAF1127482.1"/>
    <property type="molecule type" value="Genomic_DNA"/>
</dbReference>
<feature type="transmembrane region" description="Helical" evidence="8">
    <location>
        <begin position="815"/>
        <end position="837"/>
    </location>
</feature>
<sequence length="1247" mass="144305">MDSSTVANTTNNLHRSLSLLEDDAFYTIFRQQYNASWGTLIFENSPNDYTTESTYFLLVDDLVDLSSLLRFMITKWNLDFPNIVISVLSSSVSNNKSWRNQKQTESLKQGIKNAANASEVWFITNGLDVGAPQLIGTAFREEKSLRRADDAWAVQMGRTPKARKFLMLIGIVCANDIKDLIDLKIKNQPDIELKVPVKKRDQLSLNNDHTHFIIIRNKSKNIDEKRLEKFDDSVESSTNKFRDRFENYLRKSSTTDNQSRKSVRPEGDKNDTDYENFYLKVEIARRLIEEYPALKDNNMKRNDVRDYIIEIVRKADQGRRKFLTFIDINKSTSLNDFDKYVLSSFIQSQKSVTGHRLITQLKHNLQLTLDWNLYDLALSEIFQGEDNSKYNISYELFDKALLGKNLEQFIDLFLNRGFSLHTYLKSDKLVDLFQQSNNREFLTTTSLEGILGLTGDEEDMPENFVECGLNTIVKSLTGISYFFNKYEMNCNAMGIYFGNTSDSSVFKQRIRAEKKALRHLIIFAVLMNRHQLAKVLWKRSSEPIPLALMCNMMFRKLATYCHESYQRLLIEKQAKEFSDYAVGVLDKSFNEDGRRTFDMLDEKHAEFMAHAACQKWLTRQFYGEITPREMPWGLFKTPIYFKIITSACLIFPMWFWINFSPIGQAEPAPEKESDLQDKLQKRTLIIDEQIEVFNSLIQLIMCSKHNNAFKRLGNILRGFRQVKSANPKDSSEKSVTITEKIVKLWSAPITKFYTNFISYLTFLSLFTVAVLWPSCGNLLLDCFVWFWAASLAFENGRVAYEKYCSQSSLPLQQTVLEVIVQTTFLALYLGLRIIGLWTVGTCQILTAKAVLGIGLIYYYYRILFIFLPISPKLGPMMIRLRSMIMDDFVTFLQLFLIFMVSSGAAITAVLYPHFPMSLELFVKAFVFRGLMALFTSDMDDLKNSRQHCSINATSDSESEYACLRLSNGFSSKYDNLNSYQRYGISSPKCNQTSWIAWVLLIQYLFMATQFLTSLLTAMFGLTGARVQSQSEQIWMYNRYEIVMEYEKRPRLPPPFIVLSYVFMIISAFKKKCVQKLKEYAARSMTNQMRTQSSNNNSKMKYVRNKKNRLTQPLTEEDNLNLEQPNNSCLGRLLTCKLFKQLTESAEAGTQLPKTSSEDSEANLYWKHRAEEFYAKAQVKDEMSEKLINLSNTLTSAQNDIVDQQKSLRQINDHIISLETLMINHHILIEKIYTKLQQGGILDKRSIN</sequence>
<dbReference type="GO" id="GO:0005261">
    <property type="term" value="F:monoatomic cation channel activity"/>
    <property type="evidence" value="ECO:0007669"/>
    <property type="project" value="TreeGrafter"/>
</dbReference>
<dbReference type="GO" id="GO:0005886">
    <property type="term" value="C:plasma membrane"/>
    <property type="evidence" value="ECO:0007669"/>
    <property type="project" value="TreeGrafter"/>
</dbReference>
<keyword evidence="7" id="KW-0407">Ion channel</keyword>
<gene>
    <name evidence="12" type="ORF">GPM918_LOCUS20012</name>
    <name evidence="11" type="ORF">OVA965_LOCUS10772</name>
    <name evidence="14" type="ORF">SRO942_LOCUS20008</name>
    <name evidence="13" type="ORF">TMI583_LOCUS10768</name>
</gene>
<evidence type="ECO:0000256" key="8">
    <source>
        <dbReference type="SAM" id="Phobius"/>
    </source>
</evidence>
<dbReference type="OrthoDB" id="301415at2759"/>
<evidence type="ECO:0000256" key="6">
    <source>
        <dbReference type="ARBA" id="ARBA00023136"/>
    </source>
</evidence>
<evidence type="ECO:0000313" key="12">
    <source>
        <dbReference type="EMBL" id="CAF1127482.1"/>
    </source>
</evidence>
<protein>
    <submittedName>
        <fullName evidence="12">Uncharacterized protein</fullName>
    </submittedName>
</protein>
<dbReference type="EMBL" id="CAJOBA010004043">
    <property type="protein sequence ID" value="CAF3701064.1"/>
    <property type="molecule type" value="Genomic_DNA"/>
</dbReference>
<accession>A0A814R5R7</accession>
<evidence type="ECO:0000259" key="10">
    <source>
        <dbReference type="Pfam" id="PF25508"/>
    </source>
</evidence>
<dbReference type="EMBL" id="CAJOBC010006209">
    <property type="protein sequence ID" value="CAF3890993.1"/>
    <property type="molecule type" value="Genomic_DNA"/>
</dbReference>
<dbReference type="Proteomes" id="UP000677228">
    <property type="component" value="Unassembled WGS sequence"/>
</dbReference>
<dbReference type="EMBL" id="CAJNOK010004041">
    <property type="protein sequence ID" value="CAF0923893.1"/>
    <property type="molecule type" value="Genomic_DNA"/>
</dbReference>
<dbReference type="Proteomes" id="UP000682733">
    <property type="component" value="Unassembled WGS sequence"/>
</dbReference>
<dbReference type="Proteomes" id="UP000681722">
    <property type="component" value="Unassembled WGS sequence"/>
</dbReference>
<feature type="transmembrane region" description="Helical" evidence="8">
    <location>
        <begin position="888"/>
        <end position="914"/>
    </location>
</feature>
<evidence type="ECO:0000256" key="3">
    <source>
        <dbReference type="ARBA" id="ARBA00022692"/>
    </source>
</evidence>
<dbReference type="Pfam" id="PF18139">
    <property type="entry name" value="LSDAT_euk"/>
    <property type="match status" value="1"/>
</dbReference>
<feature type="transmembrane region" description="Helical" evidence="8">
    <location>
        <begin position="849"/>
        <end position="867"/>
    </location>
</feature>
<reference evidence="12" key="1">
    <citation type="submission" date="2021-02" db="EMBL/GenBank/DDBJ databases">
        <authorList>
            <person name="Nowell W R."/>
        </authorList>
    </citation>
    <scope>NUCLEOTIDE SEQUENCE</scope>
</reference>
<dbReference type="Pfam" id="PF25508">
    <property type="entry name" value="TRPM2"/>
    <property type="match status" value="1"/>
</dbReference>
<evidence type="ECO:0000256" key="1">
    <source>
        <dbReference type="ARBA" id="ARBA00004141"/>
    </source>
</evidence>
<dbReference type="InterPro" id="IPR050927">
    <property type="entry name" value="TRPM"/>
</dbReference>
<dbReference type="GO" id="GO:0030001">
    <property type="term" value="P:metal ion transport"/>
    <property type="evidence" value="ECO:0007669"/>
    <property type="project" value="TreeGrafter"/>
</dbReference>
<organism evidence="12 15">
    <name type="scientific">Didymodactylos carnosus</name>
    <dbReference type="NCBI Taxonomy" id="1234261"/>
    <lineage>
        <taxon>Eukaryota</taxon>
        <taxon>Metazoa</taxon>
        <taxon>Spiralia</taxon>
        <taxon>Gnathifera</taxon>
        <taxon>Rotifera</taxon>
        <taxon>Eurotatoria</taxon>
        <taxon>Bdelloidea</taxon>
        <taxon>Philodinida</taxon>
        <taxon>Philodinidae</taxon>
        <taxon>Didymodactylos</taxon>
    </lineage>
</organism>
<evidence type="ECO:0000313" key="11">
    <source>
        <dbReference type="EMBL" id="CAF0923893.1"/>
    </source>
</evidence>
<feature type="transmembrane region" description="Helical" evidence="8">
    <location>
        <begin position="994"/>
        <end position="1021"/>
    </location>
</feature>
<dbReference type="InterPro" id="IPR041491">
    <property type="entry name" value="TRPM_SLOG"/>
</dbReference>
<evidence type="ECO:0000313" key="13">
    <source>
        <dbReference type="EMBL" id="CAF3701064.1"/>
    </source>
</evidence>
<evidence type="ECO:0000256" key="4">
    <source>
        <dbReference type="ARBA" id="ARBA00022989"/>
    </source>
</evidence>
<feature type="transmembrane region" description="Helical" evidence="8">
    <location>
        <begin position="752"/>
        <end position="772"/>
    </location>
</feature>
<dbReference type="Proteomes" id="UP000663829">
    <property type="component" value="Unassembled WGS sequence"/>
</dbReference>
<name>A0A814R5R7_9BILA</name>
<evidence type="ECO:0000256" key="7">
    <source>
        <dbReference type="ARBA" id="ARBA00023303"/>
    </source>
</evidence>
<keyword evidence="15" id="KW-1185">Reference proteome</keyword>
<comment type="subcellular location">
    <subcellularLocation>
        <location evidence="1">Membrane</location>
        <topology evidence="1">Multi-pass membrane protein</topology>
    </subcellularLocation>
</comment>
<keyword evidence="3 8" id="KW-0812">Transmembrane</keyword>
<evidence type="ECO:0000259" key="9">
    <source>
        <dbReference type="Pfam" id="PF18139"/>
    </source>
</evidence>
<dbReference type="PANTHER" id="PTHR13800">
    <property type="entry name" value="TRANSIENT RECEPTOR POTENTIAL CATION CHANNEL, SUBFAMILY M, MEMBER 6"/>
    <property type="match status" value="1"/>
</dbReference>
<keyword evidence="4 8" id="KW-1133">Transmembrane helix</keyword>
<proteinExistence type="predicted"/>
<evidence type="ECO:0000256" key="2">
    <source>
        <dbReference type="ARBA" id="ARBA00022448"/>
    </source>
</evidence>
<keyword evidence="5" id="KW-0406">Ion transport</keyword>
<feature type="transmembrane region" description="Helical" evidence="8">
    <location>
        <begin position="1051"/>
        <end position="1068"/>
    </location>
</feature>
<feature type="transmembrane region" description="Helical" evidence="8">
    <location>
        <begin position="639"/>
        <end position="657"/>
    </location>
</feature>
<evidence type="ECO:0000256" key="5">
    <source>
        <dbReference type="ARBA" id="ARBA00023065"/>
    </source>
</evidence>
<keyword evidence="6 8" id="KW-0472">Membrane</keyword>
<feature type="domain" description="TRPM-like" evidence="10">
    <location>
        <begin position="380"/>
        <end position="603"/>
    </location>
</feature>